<organism evidence="2 3">
    <name type="scientific">Portunus trituberculatus</name>
    <name type="common">Swimming crab</name>
    <name type="synonym">Neptunus trituberculatus</name>
    <dbReference type="NCBI Taxonomy" id="210409"/>
    <lineage>
        <taxon>Eukaryota</taxon>
        <taxon>Metazoa</taxon>
        <taxon>Ecdysozoa</taxon>
        <taxon>Arthropoda</taxon>
        <taxon>Crustacea</taxon>
        <taxon>Multicrustacea</taxon>
        <taxon>Malacostraca</taxon>
        <taxon>Eumalacostraca</taxon>
        <taxon>Eucarida</taxon>
        <taxon>Decapoda</taxon>
        <taxon>Pleocyemata</taxon>
        <taxon>Brachyura</taxon>
        <taxon>Eubrachyura</taxon>
        <taxon>Portunoidea</taxon>
        <taxon>Portunidae</taxon>
        <taxon>Portuninae</taxon>
        <taxon>Portunus</taxon>
    </lineage>
</organism>
<dbReference type="EMBL" id="VSRR010098173">
    <property type="protein sequence ID" value="MPC94355.1"/>
    <property type="molecule type" value="Genomic_DNA"/>
</dbReference>
<comment type="caution">
    <text evidence="2">The sequence shown here is derived from an EMBL/GenBank/DDBJ whole genome shotgun (WGS) entry which is preliminary data.</text>
</comment>
<proteinExistence type="predicted"/>
<evidence type="ECO:0000256" key="1">
    <source>
        <dbReference type="SAM" id="Phobius"/>
    </source>
</evidence>
<evidence type="ECO:0000313" key="3">
    <source>
        <dbReference type="Proteomes" id="UP000324222"/>
    </source>
</evidence>
<dbReference type="AlphaFoldDB" id="A0A5B7JIF7"/>
<keyword evidence="1" id="KW-0812">Transmembrane</keyword>
<keyword evidence="1" id="KW-0472">Membrane</keyword>
<keyword evidence="3" id="KW-1185">Reference proteome</keyword>
<feature type="transmembrane region" description="Helical" evidence="1">
    <location>
        <begin position="26"/>
        <end position="46"/>
    </location>
</feature>
<evidence type="ECO:0000313" key="2">
    <source>
        <dbReference type="EMBL" id="MPC94355.1"/>
    </source>
</evidence>
<gene>
    <name evidence="2" type="ORF">E2C01_089521</name>
</gene>
<keyword evidence="1" id="KW-1133">Transmembrane helix</keyword>
<name>A0A5B7JIF7_PORTR</name>
<protein>
    <submittedName>
        <fullName evidence="2">Uncharacterized protein</fullName>
    </submittedName>
</protein>
<sequence>METAPGRATIRHLSDCLWREGEESEVFVATVVVMAVVVAVVIVVVVGNY</sequence>
<reference evidence="2 3" key="1">
    <citation type="submission" date="2019-05" db="EMBL/GenBank/DDBJ databases">
        <title>Another draft genome of Portunus trituberculatus and its Hox gene families provides insights of decapod evolution.</title>
        <authorList>
            <person name="Jeong J.-H."/>
            <person name="Song I."/>
            <person name="Kim S."/>
            <person name="Choi T."/>
            <person name="Kim D."/>
            <person name="Ryu S."/>
            <person name="Kim W."/>
        </authorList>
    </citation>
    <scope>NUCLEOTIDE SEQUENCE [LARGE SCALE GENOMIC DNA]</scope>
    <source>
        <tissue evidence="2">Muscle</tissue>
    </source>
</reference>
<accession>A0A5B7JIF7</accession>
<dbReference type="Proteomes" id="UP000324222">
    <property type="component" value="Unassembled WGS sequence"/>
</dbReference>